<evidence type="ECO:0000313" key="2">
    <source>
        <dbReference type="Proteomes" id="UP000001551"/>
    </source>
</evidence>
<dbReference type="KEGG" id="eha:Ethha_2426"/>
<gene>
    <name evidence="1" type="ordered locus">Ethha_2426</name>
</gene>
<keyword evidence="2" id="KW-1185">Reference proteome</keyword>
<reference evidence="1 2" key="1">
    <citation type="submission" date="2010-12" db="EMBL/GenBank/DDBJ databases">
        <title>Complete sequence of Ethanoligenens harbinense YUAN-3.</title>
        <authorList>
            <person name="Lucas S."/>
            <person name="Copeland A."/>
            <person name="Lapidus A."/>
            <person name="Cheng J.-F."/>
            <person name="Bruce D."/>
            <person name="Goodwin L."/>
            <person name="Pitluck S."/>
            <person name="Chertkov O."/>
            <person name="Misra M."/>
            <person name="Detter J.C."/>
            <person name="Han C."/>
            <person name="Tapia R."/>
            <person name="Land M."/>
            <person name="Hauser L."/>
            <person name="Jeffries C."/>
            <person name="Kyrpides N."/>
            <person name="Ivanova N."/>
            <person name="Mikhailova N."/>
            <person name="Wang A."/>
            <person name="Mouttaki H."/>
            <person name="He Z."/>
            <person name="Zhou J."/>
            <person name="Hemme C.L."/>
            <person name="Woyke T."/>
        </authorList>
    </citation>
    <scope>NUCLEOTIDE SEQUENCE [LARGE SCALE GENOMIC DNA]</scope>
    <source>
        <strain evidence="2">DSM 18485 / JCM 12961 / CGMCC 1.5033 / YUAN-3</strain>
    </source>
</reference>
<dbReference type="SUPFAM" id="SSF82679">
    <property type="entry name" value="N-utilization substance G protein NusG, N-terminal domain"/>
    <property type="match status" value="1"/>
</dbReference>
<organism evidence="1 2">
    <name type="scientific">Ethanoligenens harbinense (strain DSM 18485 / JCM 12961 / CGMCC 1.5033 / YUAN-3)</name>
    <dbReference type="NCBI Taxonomy" id="663278"/>
    <lineage>
        <taxon>Bacteria</taxon>
        <taxon>Bacillati</taxon>
        <taxon>Bacillota</taxon>
        <taxon>Clostridia</taxon>
        <taxon>Eubacteriales</taxon>
        <taxon>Oscillospiraceae</taxon>
        <taxon>Ethanoligenens</taxon>
    </lineage>
</organism>
<dbReference type="HOGENOM" id="CLU_996555_0_0_9"/>
<evidence type="ECO:0000313" key="1">
    <source>
        <dbReference type="EMBL" id="ADU27922.1"/>
    </source>
</evidence>
<dbReference type="EMBL" id="CP002400">
    <property type="protein sequence ID" value="ADU27922.1"/>
    <property type="molecule type" value="Genomic_DNA"/>
</dbReference>
<proteinExistence type="predicted"/>
<dbReference type="RefSeq" id="WP_013486265.1">
    <property type="nucleotide sequence ID" value="NC_014828.1"/>
</dbReference>
<dbReference type="InterPro" id="IPR036735">
    <property type="entry name" value="NGN_dom_sf"/>
</dbReference>
<dbReference type="STRING" id="663278.Ethha_2426"/>
<name>E6U5A9_ETHHY</name>
<accession>E6U5A9</accession>
<sequence length="279" mass="32407">MSKAWYIIASRKQDELELLLDRKDIDYFNPTCLQARTTRQKLQLQEQNIMGGYVFAYLDLSQEYYYLKHNEMFYGNVIAILGMDNGIAGTVDEDEVVEWRQLAAAVSVPLRLRFTKGKYRITNKGLHSARIVHYYRRKLSASIEIMVAGKIRKLMVAAYDVGNQSAAALELAAIYKKSQHLLTSGTGSRQRKRRIAAFLETVRQDATNAIAELERTRLKSHRITMMIVDNPRQYLNDLKRSAKYRMVSYGRWRIAPFSSDWLYVTRHNYAFAQRFPIAD</sequence>
<dbReference type="AlphaFoldDB" id="E6U5A9"/>
<dbReference type="Proteomes" id="UP000001551">
    <property type="component" value="Chromosome"/>
</dbReference>
<evidence type="ECO:0008006" key="3">
    <source>
        <dbReference type="Google" id="ProtNLM"/>
    </source>
</evidence>
<protein>
    <recommendedName>
        <fullName evidence="3">NusG-like N-terminal domain-containing protein</fullName>
    </recommendedName>
</protein>
<dbReference type="GO" id="GO:0006354">
    <property type="term" value="P:DNA-templated transcription elongation"/>
    <property type="evidence" value="ECO:0007669"/>
    <property type="project" value="InterPro"/>
</dbReference>